<dbReference type="InterPro" id="IPR011607">
    <property type="entry name" value="MGS-like_dom"/>
</dbReference>
<dbReference type="EMBL" id="JBHLVF010000064">
    <property type="protein sequence ID" value="MFC0396745.1"/>
    <property type="molecule type" value="Genomic_DNA"/>
</dbReference>
<keyword evidence="4" id="KW-1185">Reference proteome</keyword>
<dbReference type="SMART" id="SM00851">
    <property type="entry name" value="MGS"/>
    <property type="match status" value="1"/>
</dbReference>
<evidence type="ECO:0000256" key="1">
    <source>
        <dbReference type="HAMAP-Rule" id="MF_00549"/>
    </source>
</evidence>
<comment type="similarity">
    <text evidence="1">Belongs to the methylglyoxal synthase family.</text>
</comment>
<comment type="caution">
    <text evidence="3">The sequence shown here is derived from an EMBL/GenBank/DDBJ whole genome shotgun (WGS) entry which is preliminary data.</text>
</comment>
<dbReference type="InterPro" id="IPR036914">
    <property type="entry name" value="MGS-like_dom_sf"/>
</dbReference>
<keyword evidence="1 3" id="KW-0456">Lyase</keyword>
<dbReference type="GO" id="GO:0008929">
    <property type="term" value="F:methylglyoxal synthase activity"/>
    <property type="evidence" value="ECO:0007669"/>
    <property type="project" value="UniProtKB-EC"/>
</dbReference>
<feature type="active site" description="Proton donor/acceptor" evidence="1">
    <location>
        <position position="60"/>
    </location>
</feature>
<dbReference type="PROSITE" id="PS01335">
    <property type="entry name" value="METHYLGLYOXAL_SYNTH"/>
    <property type="match status" value="1"/>
</dbReference>
<comment type="function">
    <text evidence="1">Catalyzes the formation of methylglyoxal from dihydroxyacetone phosphate.</text>
</comment>
<dbReference type="InterPro" id="IPR018148">
    <property type="entry name" value="Methylglyoxal_synth_AS"/>
</dbReference>
<dbReference type="Gene3D" id="3.40.50.1380">
    <property type="entry name" value="Methylglyoxal synthase-like domain"/>
    <property type="match status" value="1"/>
</dbReference>
<dbReference type="PANTHER" id="PTHR30492">
    <property type="entry name" value="METHYLGLYOXAL SYNTHASE"/>
    <property type="match status" value="1"/>
</dbReference>
<organism evidence="3 4">
    <name type="scientific">Paenibacillus mendelii</name>
    <dbReference type="NCBI Taxonomy" id="206163"/>
    <lineage>
        <taxon>Bacteria</taxon>
        <taxon>Bacillati</taxon>
        <taxon>Bacillota</taxon>
        <taxon>Bacilli</taxon>
        <taxon>Bacillales</taxon>
        <taxon>Paenibacillaceae</taxon>
        <taxon>Paenibacillus</taxon>
    </lineage>
</organism>
<evidence type="ECO:0000259" key="2">
    <source>
        <dbReference type="PROSITE" id="PS51855"/>
    </source>
</evidence>
<feature type="binding site" evidence="1">
    <location>
        <position position="8"/>
    </location>
    <ligand>
        <name>substrate</name>
    </ligand>
</feature>
<gene>
    <name evidence="1 3" type="primary">mgsA</name>
    <name evidence="3" type="ORF">ACFFJ8_36020</name>
</gene>
<evidence type="ECO:0000313" key="3">
    <source>
        <dbReference type="EMBL" id="MFC0396745.1"/>
    </source>
</evidence>
<dbReference type="PIRSF" id="PIRSF006614">
    <property type="entry name" value="Methylglyox_syn"/>
    <property type="match status" value="1"/>
</dbReference>
<dbReference type="SUPFAM" id="SSF52335">
    <property type="entry name" value="Methylglyoxal synthase-like"/>
    <property type="match status" value="1"/>
</dbReference>
<feature type="binding site" evidence="1">
    <location>
        <begin position="34"/>
        <end position="37"/>
    </location>
    <ligand>
        <name>substrate</name>
    </ligand>
</feature>
<feature type="domain" description="MGS-like" evidence="2">
    <location>
        <begin position="1"/>
        <end position="160"/>
    </location>
</feature>
<dbReference type="PROSITE" id="PS51855">
    <property type="entry name" value="MGS"/>
    <property type="match status" value="1"/>
</dbReference>
<sequence length="160" mass="17915">MKVAFVAHDQKKEEMINFTIAYQHLFQAHELFATGTTGQLIMDNTSLEIFRFKSGPLGGDQQLGALIAQNSLDLLVFFRDPLVAQAHEPDISALLRLCDVYGIPVATNMATAELLVRALERGDFNWRDVVHYNCPVNVTTLKDRHPDKPRKIGSAAAERH</sequence>
<dbReference type="NCBIfam" id="TIGR00160">
    <property type="entry name" value="MGSA"/>
    <property type="match status" value="1"/>
</dbReference>
<evidence type="ECO:0000313" key="4">
    <source>
        <dbReference type="Proteomes" id="UP001589818"/>
    </source>
</evidence>
<dbReference type="HAMAP" id="MF_00549">
    <property type="entry name" value="Methylglyoxal_synth"/>
    <property type="match status" value="1"/>
</dbReference>
<feature type="binding site" evidence="1">
    <location>
        <begin position="54"/>
        <end position="55"/>
    </location>
    <ligand>
        <name>substrate</name>
    </ligand>
</feature>
<feature type="binding site" evidence="1">
    <location>
        <position position="12"/>
    </location>
    <ligand>
        <name>substrate</name>
    </ligand>
</feature>
<dbReference type="RefSeq" id="WP_204821412.1">
    <property type="nucleotide sequence ID" value="NZ_JANHOF010000012.1"/>
</dbReference>
<dbReference type="Proteomes" id="UP001589818">
    <property type="component" value="Unassembled WGS sequence"/>
</dbReference>
<dbReference type="PANTHER" id="PTHR30492:SF0">
    <property type="entry name" value="METHYLGLYOXAL SYNTHASE"/>
    <property type="match status" value="1"/>
</dbReference>
<dbReference type="EC" id="4.2.3.3" evidence="1"/>
<dbReference type="CDD" id="cd01422">
    <property type="entry name" value="MGS"/>
    <property type="match status" value="1"/>
</dbReference>
<dbReference type="NCBIfam" id="NF003559">
    <property type="entry name" value="PRK05234.1"/>
    <property type="match status" value="1"/>
</dbReference>
<name>A0ABV6JPK5_9BACL</name>
<feature type="binding site" evidence="1">
    <location>
        <position position="87"/>
    </location>
    <ligand>
        <name>substrate</name>
    </ligand>
</feature>
<comment type="catalytic activity">
    <reaction evidence="1">
        <text>dihydroxyacetone phosphate = methylglyoxal + phosphate</text>
        <dbReference type="Rhea" id="RHEA:17937"/>
        <dbReference type="ChEBI" id="CHEBI:17158"/>
        <dbReference type="ChEBI" id="CHEBI:43474"/>
        <dbReference type="ChEBI" id="CHEBI:57642"/>
        <dbReference type="EC" id="4.2.3.3"/>
    </reaction>
</comment>
<reference evidence="3 4" key="1">
    <citation type="submission" date="2024-09" db="EMBL/GenBank/DDBJ databases">
        <authorList>
            <person name="Sun Q."/>
            <person name="Mori K."/>
        </authorList>
    </citation>
    <scope>NUCLEOTIDE SEQUENCE [LARGE SCALE GENOMIC DNA]</scope>
    <source>
        <strain evidence="3 4">CCM 4839</strain>
    </source>
</reference>
<proteinExistence type="inferred from homology"/>
<dbReference type="Pfam" id="PF02142">
    <property type="entry name" value="MGS"/>
    <property type="match status" value="1"/>
</dbReference>
<protein>
    <recommendedName>
        <fullName evidence="1">Methylglyoxal synthase</fullName>
        <shortName evidence="1">MGS</shortName>
        <ecNumber evidence="1">4.2.3.3</ecNumber>
    </recommendedName>
</protein>
<dbReference type="InterPro" id="IPR004363">
    <property type="entry name" value="Methylgl_synth"/>
</dbReference>
<accession>A0ABV6JPK5</accession>